<dbReference type="RefSeq" id="WP_012954423.1">
    <property type="nucleotide sequence ID" value="NC_013771.1"/>
</dbReference>
<dbReference type="HOGENOM" id="CLU_104980_0_0_3"/>
<dbReference type="KEGG" id="cyu:UCYN_10610"/>
<dbReference type="Proteomes" id="UP000001405">
    <property type="component" value="Chromosome"/>
</dbReference>
<organism evidence="2">
    <name type="scientific">Atelocyanobacterium thalassa (isolate ALOHA)</name>
    <dbReference type="NCBI Taxonomy" id="1453429"/>
    <lineage>
        <taxon>Bacteria</taxon>
        <taxon>Bacillati</taxon>
        <taxon>Cyanobacteriota</taxon>
        <taxon>Cyanophyceae</taxon>
        <taxon>Oscillatoriophycideae</taxon>
        <taxon>Chroococcales</taxon>
        <taxon>Aphanothecaceae</taxon>
        <taxon>Candidatus Atelocyanobacterium</taxon>
        <taxon>Candidatus Atelocyanobacterium thalassae</taxon>
    </lineage>
</organism>
<protein>
    <submittedName>
        <fullName evidence="1">Uncharacterized protein</fullName>
    </submittedName>
</protein>
<name>D3EQI6_ATETH</name>
<reference evidence="1 2" key="1">
    <citation type="journal article" date="2010" name="Nature">
        <title>Metabolic streamlining in an open-ocean nitrogen-fixing cyanobacterium.</title>
        <authorList>
            <person name="Tripp H.J."/>
            <person name="Bench S.R."/>
            <person name="Turk K.A."/>
            <person name="Foster R.A."/>
            <person name="Desany B.A."/>
            <person name="Niazi F."/>
            <person name="Affourtit J.P."/>
            <person name="Zehr J.P."/>
        </authorList>
    </citation>
    <scope>NUCLEOTIDE SEQUENCE [LARGE SCALE GENOMIC DNA]</scope>
    <source>
        <strain evidence="2">ALOHA</strain>
    </source>
</reference>
<evidence type="ECO:0000313" key="2">
    <source>
        <dbReference type="Proteomes" id="UP000001405"/>
    </source>
</evidence>
<dbReference type="STRING" id="1453429.UCYN_10610"/>
<dbReference type="Pfam" id="PF11237">
    <property type="entry name" value="DUF3038"/>
    <property type="match status" value="1"/>
</dbReference>
<proteinExistence type="predicted"/>
<dbReference type="EMBL" id="CP001842">
    <property type="protein sequence ID" value="ADB95736.1"/>
    <property type="molecule type" value="Genomic_DNA"/>
</dbReference>
<sequence length="200" mass="23156">MSLAVTNSVIMDRWINEPLSNFSVSKNLNNVHFYLDLVLLASESLIPITTDMIFQSSLDLGMNTYLTKEIKLWSGQDVKKSRDFLEGCTVKQTKLSTILICCVVGQHEELIRRAITLLEQMTQQNKDPKQSTLLGKYFSNFSYYYKYKVKENKKLSIDEEFQLASKLLLDLLFYSSDSGYIRLWSTSLNYSLLNFHDITE</sequence>
<dbReference type="AlphaFoldDB" id="D3EQI6"/>
<accession>D3EQI6</accession>
<keyword evidence="2" id="KW-1185">Reference proteome</keyword>
<evidence type="ECO:0000313" key="1">
    <source>
        <dbReference type="EMBL" id="ADB95736.1"/>
    </source>
</evidence>
<dbReference type="InterPro" id="IPR021399">
    <property type="entry name" value="DUF3038"/>
</dbReference>
<gene>
    <name evidence="1" type="ordered locus">UCYN_10610</name>
</gene>